<dbReference type="RefSeq" id="WP_051776063.1">
    <property type="nucleotide sequence ID" value="NZ_JNVM01000062.1"/>
</dbReference>
<reference evidence="1 2" key="1">
    <citation type="submission" date="2014-06" db="EMBL/GenBank/DDBJ databases">
        <title>Draft genome sequence of Paenibacillus sp. MSt1.</title>
        <authorList>
            <person name="Aw Y.K."/>
            <person name="Ong K.S."/>
            <person name="Gan H.M."/>
            <person name="Lee S.M."/>
        </authorList>
    </citation>
    <scope>NUCLEOTIDE SEQUENCE [LARGE SCALE GENOMIC DNA]</scope>
    <source>
        <strain evidence="1 2">MSt1</strain>
    </source>
</reference>
<name>A0A081NTK2_9BACL</name>
<evidence type="ECO:0000313" key="1">
    <source>
        <dbReference type="EMBL" id="KEQ21775.1"/>
    </source>
</evidence>
<protein>
    <submittedName>
        <fullName evidence="1">Uncharacterized protein</fullName>
    </submittedName>
</protein>
<dbReference type="EMBL" id="JNVM01000062">
    <property type="protein sequence ID" value="KEQ21775.1"/>
    <property type="molecule type" value="Genomic_DNA"/>
</dbReference>
<proteinExistence type="predicted"/>
<keyword evidence="2" id="KW-1185">Reference proteome</keyword>
<evidence type="ECO:0000313" key="2">
    <source>
        <dbReference type="Proteomes" id="UP000028123"/>
    </source>
</evidence>
<accession>A0A081NTK2</accession>
<gene>
    <name evidence="1" type="ORF">ET33_33575</name>
</gene>
<dbReference type="OrthoDB" id="2444319at2"/>
<dbReference type="Proteomes" id="UP000028123">
    <property type="component" value="Unassembled WGS sequence"/>
</dbReference>
<comment type="caution">
    <text evidence="1">The sequence shown here is derived from an EMBL/GenBank/DDBJ whole genome shotgun (WGS) entry which is preliminary data.</text>
</comment>
<dbReference type="AlphaFoldDB" id="A0A081NTK2"/>
<organism evidence="1 2">
    <name type="scientific">Paenibacillus tyrfis</name>
    <dbReference type="NCBI Taxonomy" id="1501230"/>
    <lineage>
        <taxon>Bacteria</taxon>
        <taxon>Bacillati</taxon>
        <taxon>Bacillota</taxon>
        <taxon>Bacilli</taxon>
        <taxon>Bacillales</taxon>
        <taxon>Paenibacillaceae</taxon>
        <taxon>Paenibacillus</taxon>
    </lineage>
</organism>
<sequence length="89" mass="10134">MKGVLEFELIVRQRRDQFDSIQFGTAESMQQKFKKEKRDYVTILSGASKIEFAESTRSIDMHMRKRLLGLKAVAQATQVKLGVGQQLTG</sequence>